<comment type="similarity">
    <text evidence="2">Belongs to the DegT/DnrJ/EryC1 family.</text>
</comment>
<comment type="cofactor">
    <cofactor evidence="1">
        <name>pyridoxal 5'-phosphate</name>
        <dbReference type="ChEBI" id="CHEBI:597326"/>
    </cofactor>
</comment>
<comment type="caution">
    <text evidence="4">The sequence shown here is derived from an EMBL/GenBank/DDBJ whole genome shotgun (WGS) entry which is preliminary data.</text>
</comment>
<gene>
    <name evidence="4" type="ORF">GCM10010140_43510</name>
</gene>
<dbReference type="Pfam" id="PF01041">
    <property type="entry name" value="DegT_DnrJ_EryC1"/>
    <property type="match status" value="1"/>
</dbReference>
<dbReference type="EMBL" id="BMQJ01000011">
    <property type="protein sequence ID" value="GGQ08706.1"/>
    <property type="molecule type" value="Genomic_DNA"/>
</dbReference>
<evidence type="ECO:0000313" key="4">
    <source>
        <dbReference type="EMBL" id="GGQ08706.1"/>
    </source>
</evidence>
<dbReference type="InterPro" id="IPR000653">
    <property type="entry name" value="DegT/StrS_aminotransferase"/>
</dbReference>
<evidence type="ECO:0000256" key="3">
    <source>
        <dbReference type="SAM" id="MobiDB-lite"/>
    </source>
</evidence>
<organism evidence="4 5">
    <name type="scientific">Streptosporangium pseudovulgare</name>
    <dbReference type="NCBI Taxonomy" id="35765"/>
    <lineage>
        <taxon>Bacteria</taxon>
        <taxon>Bacillati</taxon>
        <taxon>Actinomycetota</taxon>
        <taxon>Actinomycetes</taxon>
        <taxon>Streptosporangiales</taxon>
        <taxon>Streptosporangiaceae</taxon>
        <taxon>Streptosporangium</taxon>
    </lineage>
</organism>
<dbReference type="Gene3D" id="3.40.640.10">
    <property type="entry name" value="Type I PLP-dependent aspartate aminotransferase-like (Major domain)"/>
    <property type="match status" value="1"/>
</dbReference>
<keyword evidence="5" id="KW-1185">Reference proteome</keyword>
<dbReference type="PANTHER" id="PTHR30244">
    <property type="entry name" value="TRANSAMINASE"/>
    <property type="match status" value="1"/>
</dbReference>
<feature type="compositionally biased region" description="Low complexity" evidence="3">
    <location>
        <begin position="41"/>
        <end position="61"/>
    </location>
</feature>
<dbReference type="CDD" id="cd00616">
    <property type="entry name" value="AHBA_syn"/>
    <property type="match status" value="1"/>
</dbReference>
<dbReference type="InterPro" id="IPR015424">
    <property type="entry name" value="PyrdxlP-dep_Trfase"/>
</dbReference>
<dbReference type="SUPFAM" id="SSF53383">
    <property type="entry name" value="PLP-dependent transferases"/>
    <property type="match status" value="1"/>
</dbReference>
<proteinExistence type="inferred from homology"/>
<name>A0ABQ2R1A4_9ACTN</name>
<protein>
    <submittedName>
        <fullName evidence="4">Lipopolysaccharide biosynthesis protein RfbH</fullName>
    </submittedName>
</protein>
<dbReference type="InterPro" id="IPR015421">
    <property type="entry name" value="PyrdxlP-dep_Trfase_major"/>
</dbReference>
<reference evidence="5" key="1">
    <citation type="journal article" date="2019" name="Int. J. Syst. Evol. Microbiol.">
        <title>The Global Catalogue of Microorganisms (GCM) 10K type strain sequencing project: providing services to taxonomists for standard genome sequencing and annotation.</title>
        <authorList>
            <consortium name="The Broad Institute Genomics Platform"/>
            <consortium name="The Broad Institute Genome Sequencing Center for Infectious Disease"/>
            <person name="Wu L."/>
            <person name="Ma J."/>
        </authorList>
    </citation>
    <scope>NUCLEOTIDE SEQUENCE [LARGE SCALE GENOMIC DNA]</scope>
    <source>
        <strain evidence="5">JCM 3115</strain>
    </source>
</reference>
<dbReference type="Proteomes" id="UP000611554">
    <property type="component" value="Unassembled WGS sequence"/>
</dbReference>
<dbReference type="InterPro" id="IPR015422">
    <property type="entry name" value="PyrdxlP-dep_Trfase_small"/>
</dbReference>
<evidence type="ECO:0000256" key="1">
    <source>
        <dbReference type="ARBA" id="ARBA00001933"/>
    </source>
</evidence>
<sequence length="508" mass="55889">MRAARKPGNPQDARPGRRGECWGGAAGKAPLRARHPRPREAPVTAAGAPAAPFPRAAAATPEGPGTRRSRQGPYMNDHKALILDEVRKYHQDVQTSGEFVPGVTEIWPTGAVHDVEDRVALVEAALDLRVAAGSRARRFESVFARKIKRRKALLTNSGSSANLLIVSALTSQKLGDMRLRPGDEVITVAAAFPTTVNPILQNGLVPVFVDVELGTYNPTVEAVERAIGPKTRAIMIAHTVGNPFPVAEMAQLAAEHDLFLIEDNCDALGSKYDGEPTGTFGDMASISFYPAHHMTMGEGGCVVTSNLAFARIVESLRDWGRDCWCEPGESNTCLKRFSYQMGTLPEGYDHKYIYSHVGYNLKITELQAALGLSQLDKIDDFCAARRRNWRRLREGLDGVPHLVLPEATPRSDPSWYGFVLTVDPQAPFGAKELVDFLEDRRIGTRRLFAGNIIRHPAYTDREYRIVGELTNTDVITTQTFHIGVYPGLTDEMIDYVVSSIKEFVRARG</sequence>
<accession>A0ABQ2R1A4</accession>
<dbReference type="Gene3D" id="3.90.1150.10">
    <property type="entry name" value="Aspartate Aminotransferase, domain 1"/>
    <property type="match status" value="1"/>
</dbReference>
<feature type="region of interest" description="Disordered" evidence="3">
    <location>
        <begin position="1"/>
        <end position="74"/>
    </location>
</feature>
<evidence type="ECO:0000256" key="2">
    <source>
        <dbReference type="RuleBase" id="RU004508"/>
    </source>
</evidence>
<dbReference type="NCBIfam" id="NF011936">
    <property type="entry name" value="PRK15407.1"/>
    <property type="match status" value="1"/>
</dbReference>
<dbReference type="PANTHER" id="PTHR30244:SF34">
    <property type="entry name" value="DTDP-4-AMINO-4,6-DIDEOXYGALACTOSE TRANSAMINASE"/>
    <property type="match status" value="1"/>
</dbReference>
<evidence type="ECO:0000313" key="5">
    <source>
        <dbReference type="Proteomes" id="UP000611554"/>
    </source>
</evidence>
<keyword evidence="2" id="KW-0663">Pyridoxal phosphate</keyword>